<evidence type="ECO:0000313" key="1">
    <source>
        <dbReference type="EMBL" id="KAF7390102.1"/>
    </source>
</evidence>
<dbReference type="EMBL" id="JACSDZ010000012">
    <property type="protein sequence ID" value="KAF7390102.1"/>
    <property type="molecule type" value="Genomic_DNA"/>
</dbReference>
<proteinExistence type="predicted"/>
<reference evidence="1" key="1">
    <citation type="journal article" date="2020" name="G3 (Bethesda)">
        <title>High-Quality Assemblies for Three Invasive Social Wasps from the &lt;i&gt;Vespula&lt;/i&gt; Genus.</title>
        <authorList>
            <person name="Harrop T.W.R."/>
            <person name="Guhlin J."/>
            <person name="McLaughlin G.M."/>
            <person name="Permina E."/>
            <person name="Stockwell P."/>
            <person name="Gilligan J."/>
            <person name="Le Lec M.F."/>
            <person name="Gruber M.A.M."/>
            <person name="Quinn O."/>
            <person name="Lovegrove M."/>
            <person name="Duncan E.J."/>
            <person name="Remnant E.J."/>
            <person name="Van Eeckhoven J."/>
            <person name="Graham B."/>
            <person name="Knapp R.A."/>
            <person name="Langford K.W."/>
            <person name="Kronenberg Z."/>
            <person name="Press M.O."/>
            <person name="Eacker S.M."/>
            <person name="Wilson-Rankin E.E."/>
            <person name="Purcell J."/>
            <person name="Lester P.J."/>
            <person name="Dearden P.K."/>
        </authorList>
    </citation>
    <scope>NUCLEOTIDE SEQUENCE</scope>
    <source>
        <strain evidence="1">Linc-1</strain>
    </source>
</reference>
<evidence type="ECO:0000313" key="2">
    <source>
        <dbReference type="Proteomes" id="UP000617340"/>
    </source>
</evidence>
<name>A0A834JMZ8_VESGE</name>
<dbReference type="AlphaFoldDB" id="A0A834JMZ8"/>
<organism evidence="1 2">
    <name type="scientific">Vespula germanica</name>
    <name type="common">German yellow jacket</name>
    <name type="synonym">Paravespula germanica</name>
    <dbReference type="NCBI Taxonomy" id="30212"/>
    <lineage>
        <taxon>Eukaryota</taxon>
        <taxon>Metazoa</taxon>
        <taxon>Ecdysozoa</taxon>
        <taxon>Arthropoda</taxon>
        <taxon>Hexapoda</taxon>
        <taxon>Insecta</taxon>
        <taxon>Pterygota</taxon>
        <taxon>Neoptera</taxon>
        <taxon>Endopterygota</taxon>
        <taxon>Hymenoptera</taxon>
        <taxon>Apocrita</taxon>
        <taxon>Aculeata</taxon>
        <taxon>Vespoidea</taxon>
        <taxon>Vespidae</taxon>
        <taxon>Vespinae</taxon>
        <taxon>Vespula</taxon>
    </lineage>
</organism>
<protein>
    <submittedName>
        <fullName evidence="1">Uncharacterized protein</fullName>
    </submittedName>
</protein>
<keyword evidence="2" id="KW-1185">Reference proteome</keyword>
<dbReference type="Proteomes" id="UP000617340">
    <property type="component" value="Unassembled WGS sequence"/>
</dbReference>
<accession>A0A834JMZ8</accession>
<sequence length="99" mass="11401">MLGTYRFQLHPTAKLQFLLAIRTDIDESGMELQIEPARTPHIDRRKDSIHLPGEDTHYVSLDKCTYSDLTPLLSSFYGMIMESIIAETGWQSVPRRVIH</sequence>
<comment type="caution">
    <text evidence="1">The sequence shown here is derived from an EMBL/GenBank/DDBJ whole genome shotgun (WGS) entry which is preliminary data.</text>
</comment>
<gene>
    <name evidence="1" type="ORF">HZH68_011959</name>
</gene>